<evidence type="ECO:0000256" key="9">
    <source>
        <dbReference type="ARBA" id="ARBA00022516"/>
    </source>
</evidence>
<feature type="transmembrane region" description="Helical" evidence="20">
    <location>
        <begin position="144"/>
        <end position="166"/>
    </location>
</feature>
<dbReference type="FunFam" id="1.20.120.1760:FF:000004">
    <property type="entry name" value="CDP-diacylglycerol--glycerol-3-phosphate 3-phosphatidyltransferase"/>
    <property type="match status" value="1"/>
</dbReference>
<evidence type="ECO:0000256" key="20">
    <source>
        <dbReference type="SAM" id="Phobius"/>
    </source>
</evidence>
<dbReference type="PANTHER" id="PTHR14269:SF62">
    <property type="entry name" value="CDP-DIACYLGLYCEROL--GLYCEROL-3-PHOSPHATE 3-PHOSPHATIDYLTRANSFERASE 1, CHLOROPLASTIC"/>
    <property type="match status" value="1"/>
</dbReference>
<evidence type="ECO:0000256" key="7">
    <source>
        <dbReference type="ARBA" id="ARBA00014944"/>
    </source>
</evidence>
<dbReference type="PATRIC" id="fig|54005.3.peg.1140"/>
<keyword evidence="15" id="KW-0594">Phospholipid biosynthesis</keyword>
<dbReference type="PIRSF" id="PIRSF000847">
    <property type="entry name" value="Phos_ph_gly_syn"/>
    <property type="match status" value="1"/>
</dbReference>
<evidence type="ECO:0000256" key="5">
    <source>
        <dbReference type="ARBA" id="ARBA00010441"/>
    </source>
</evidence>
<dbReference type="RefSeq" id="WP_060800242.1">
    <property type="nucleotide sequence ID" value="NZ_KQ957101.1"/>
</dbReference>
<dbReference type="EMBL" id="LRQE01000034">
    <property type="protein sequence ID" value="KXA29533.1"/>
    <property type="molecule type" value="Genomic_DNA"/>
</dbReference>
<evidence type="ECO:0000313" key="21">
    <source>
        <dbReference type="EMBL" id="KXA29533.1"/>
    </source>
</evidence>
<feature type="transmembrane region" description="Helical" evidence="20">
    <location>
        <begin position="7"/>
        <end position="26"/>
    </location>
</feature>
<evidence type="ECO:0000256" key="17">
    <source>
        <dbReference type="ARBA" id="ARBA00048586"/>
    </source>
</evidence>
<evidence type="ECO:0000256" key="2">
    <source>
        <dbReference type="ARBA" id="ARBA00004651"/>
    </source>
</evidence>
<accession>A0A133PLU3</accession>
<name>A0A133PLU3_9FIRM</name>
<evidence type="ECO:0000256" key="19">
    <source>
        <dbReference type="RuleBase" id="RU003750"/>
    </source>
</evidence>
<dbReference type="InterPro" id="IPR000462">
    <property type="entry name" value="CDP-OH_P_trans"/>
</dbReference>
<evidence type="ECO:0000256" key="6">
    <source>
        <dbReference type="ARBA" id="ARBA00013170"/>
    </source>
</evidence>
<dbReference type="PANTHER" id="PTHR14269">
    <property type="entry name" value="CDP-DIACYLGLYCEROL--GLYCEROL-3-PHOSPHATE 3-PHOSPHATIDYLTRANSFERASE-RELATED"/>
    <property type="match status" value="1"/>
</dbReference>
<feature type="transmembrane region" description="Helical" evidence="20">
    <location>
        <begin position="32"/>
        <end position="50"/>
    </location>
</feature>
<evidence type="ECO:0000256" key="18">
    <source>
        <dbReference type="NCBIfam" id="TIGR00560"/>
    </source>
</evidence>
<sequence>MNTPNKLTLMRTLMVPIFILCMYLDFNNSRLIATAIFAVASFTDFLDGHIARRDNLVTNFGKFADPLADKILVCSAMIMLVSTGEMPAWAVIIIIAREFTITGFRIIAASENITIAASPLGKFKTVTQLISNILLLTGLESLKGIGMIIFYLAVVFTIISGADYLIKNKKVLDLENI</sequence>
<evidence type="ECO:0000256" key="3">
    <source>
        <dbReference type="ARBA" id="ARBA00005042"/>
    </source>
</evidence>
<keyword evidence="12 20" id="KW-1133">Transmembrane helix</keyword>
<evidence type="ECO:0000256" key="13">
    <source>
        <dbReference type="ARBA" id="ARBA00023098"/>
    </source>
</evidence>
<comment type="similarity">
    <text evidence="5 19">Belongs to the CDP-alcohol phosphatidyltransferase class-I family.</text>
</comment>
<comment type="pathway">
    <text evidence="4">Lipid metabolism.</text>
</comment>
<keyword evidence="13" id="KW-0443">Lipid metabolism</keyword>
<keyword evidence="10 19" id="KW-0808">Transferase</keyword>
<comment type="function">
    <text evidence="1">This protein catalyzes the committed step to the synthesis of the acidic phospholipids.</text>
</comment>
<dbReference type="InterPro" id="IPR048254">
    <property type="entry name" value="CDP_ALCOHOL_P_TRANSF_CS"/>
</dbReference>
<evidence type="ECO:0000256" key="12">
    <source>
        <dbReference type="ARBA" id="ARBA00022989"/>
    </source>
</evidence>
<dbReference type="Gene3D" id="1.20.120.1760">
    <property type="match status" value="1"/>
</dbReference>
<feature type="transmembrane region" description="Helical" evidence="20">
    <location>
        <begin position="71"/>
        <end position="96"/>
    </location>
</feature>
<organism evidence="21">
    <name type="scientific">Peptoniphilus harei</name>
    <dbReference type="NCBI Taxonomy" id="54005"/>
    <lineage>
        <taxon>Bacteria</taxon>
        <taxon>Bacillati</taxon>
        <taxon>Bacillota</taxon>
        <taxon>Tissierellia</taxon>
        <taxon>Tissierellales</taxon>
        <taxon>Peptoniphilaceae</taxon>
        <taxon>Peptoniphilus</taxon>
    </lineage>
</organism>
<keyword evidence="16" id="KW-1208">Phospholipid metabolism</keyword>
<comment type="catalytic activity">
    <reaction evidence="17">
        <text>a CDP-1,2-diacyl-sn-glycerol + sn-glycerol 3-phosphate = a 1,2-diacyl-sn-glycero-3-phospho-(1'-sn-glycero-3'-phosphate) + CMP + H(+)</text>
        <dbReference type="Rhea" id="RHEA:12593"/>
        <dbReference type="ChEBI" id="CHEBI:15378"/>
        <dbReference type="ChEBI" id="CHEBI:57597"/>
        <dbReference type="ChEBI" id="CHEBI:58332"/>
        <dbReference type="ChEBI" id="CHEBI:60110"/>
        <dbReference type="ChEBI" id="CHEBI:60377"/>
        <dbReference type="EC" id="2.7.8.5"/>
    </reaction>
</comment>
<proteinExistence type="inferred from homology"/>
<dbReference type="NCBIfam" id="TIGR00560">
    <property type="entry name" value="pgsA"/>
    <property type="match status" value="1"/>
</dbReference>
<keyword evidence="9" id="KW-0444">Lipid biosynthesis</keyword>
<evidence type="ECO:0000256" key="11">
    <source>
        <dbReference type="ARBA" id="ARBA00022692"/>
    </source>
</evidence>
<comment type="pathway">
    <text evidence="3">Phospholipid metabolism; phosphatidylglycerol biosynthesis; phosphatidylglycerol from CDP-diacylglycerol: step 1/2.</text>
</comment>
<dbReference type="UniPathway" id="UPA00084">
    <property type="reaction ID" value="UER00503"/>
</dbReference>
<keyword evidence="14 20" id="KW-0472">Membrane</keyword>
<evidence type="ECO:0000256" key="4">
    <source>
        <dbReference type="ARBA" id="ARBA00005189"/>
    </source>
</evidence>
<dbReference type="GO" id="GO:0008444">
    <property type="term" value="F:CDP-diacylglycerol-glycerol-3-phosphate 3-phosphatidyltransferase activity"/>
    <property type="evidence" value="ECO:0007669"/>
    <property type="project" value="UniProtKB-UniRule"/>
</dbReference>
<dbReference type="GO" id="GO:0006655">
    <property type="term" value="P:phosphatidylglycerol biosynthetic process"/>
    <property type="evidence" value="ECO:0007669"/>
    <property type="project" value="UniProtKB-UniPathway"/>
</dbReference>
<dbReference type="Proteomes" id="UP000070174">
    <property type="component" value="Unassembled WGS sequence"/>
</dbReference>
<dbReference type="AlphaFoldDB" id="A0A133PLU3"/>
<dbReference type="EC" id="2.7.8.5" evidence="6 18"/>
<evidence type="ECO:0000313" key="22">
    <source>
        <dbReference type="Proteomes" id="UP000070174"/>
    </source>
</evidence>
<dbReference type="InterPro" id="IPR050324">
    <property type="entry name" value="CDP-alcohol_PTase-I"/>
</dbReference>
<protein>
    <recommendedName>
        <fullName evidence="7 18">CDP-diacylglycerol--glycerol-3-phosphate 3-phosphatidyltransferase</fullName>
        <ecNumber evidence="6 18">2.7.8.5</ecNumber>
    </recommendedName>
</protein>
<dbReference type="InterPro" id="IPR043130">
    <property type="entry name" value="CDP-OH_PTrfase_TM_dom"/>
</dbReference>
<evidence type="ECO:0000256" key="15">
    <source>
        <dbReference type="ARBA" id="ARBA00023209"/>
    </source>
</evidence>
<keyword evidence="8" id="KW-1003">Cell membrane</keyword>
<comment type="subcellular location">
    <subcellularLocation>
        <location evidence="2">Cell membrane</location>
        <topology evidence="2">Multi-pass membrane protein</topology>
    </subcellularLocation>
</comment>
<comment type="caution">
    <text evidence="21">The sequence shown here is derived from an EMBL/GenBank/DDBJ whole genome shotgun (WGS) entry which is preliminary data.</text>
</comment>
<dbReference type="InterPro" id="IPR004570">
    <property type="entry name" value="Phosphatidylglycerol_P_synth"/>
</dbReference>
<dbReference type="PROSITE" id="PS00379">
    <property type="entry name" value="CDP_ALCOHOL_P_TRANSF"/>
    <property type="match status" value="1"/>
</dbReference>
<dbReference type="Pfam" id="PF01066">
    <property type="entry name" value="CDP-OH_P_transf"/>
    <property type="match status" value="1"/>
</dbReference>
<evidence type="ECO:0000256" key="10">
    <source>
        <dbReference type="ARBA" id="ARBA00022679"/>
    </source>
</evidence>
<keyword evidence="11 20" id="KW-0812">Transmembrane</keyword>
<reference evidence="21 22" key="1">
    <citation type="submission" date="2016-01" db="EMBL/GenBank/DDBJ databases">
        <authorList>
            <person name="Oliw E.H."/>
        </authorList>
    </citation>
    <scope>NUCLEOTIDE SEQUENCE [LARGE SCALE GENOMIC DNA]</scope>
    <source>
        <strain evidence="21 22">CMW7756A</strain>
    </source>
</reference>
<evidence type="ECO:0000256" key="1">
    <source>
        <dbReference type="ARBA" id="ARBA00003973"/>
    </source>
</evidence>
<dbReference type="GO" id="GO:0005886">
    <property type="term" value="C:plasma membrane"/>
    <property type="evidence" value="ECO:0007669"/>
    <property type="project" value="UniProtKB-SubCell"/>
</dbReference>
<evidence type="ECO:0000256" key="14">
    <source>
        <dbReference type="ARBA" id="ARBA00023136"/>
    </source>
</evidence>
<gene>
    <name evidence="21" type="ORF">HMPREF3229_01157</name>
</gene>
<evidence type="ECO:0000256" key="16">
    <source>
        <dbReference type="ARBA" id="ARBA00023264"/>
    </source>
</evidence>
<evidence type="ECO:0000256" key="8">
    <source>
        <dbReference type="ARBA" id="ARBA00022475"/>
    </source>
</evidence>